<dbReference type="InterPro" id="IPR052918">
    <property type="entry name" value="Motility_Chemotaxis_Reg"/>
</dbReference>
<dbReference type="PANTHER" id="PTHR35580">
    <property type="entry name" value="CELL SURFACE GLYCOPROTEIN (S-LAYER PROTEIN)-LIKE PROTEIN"/>
    <property type="match status" value="1"/>
</dbReference>
<keyword evidence="3" id="KW-1185">Reference proteome</keyword>
<protein>
    <recommendedName>
        <fullName evidence="4">Secreted protein (Por secretion system target)</fullName>
    </recommendedName>
</protein>
<dbReference type="EMBL" id="PGFA01000003">
    <property type="protein sequence ID" value="PJJ53119.1"/>
    <property type="molecule type" value="Genomic_DNA"/>
</dbReference>
<sequence>MHFCTHYRRISLLALFLLALPAALRAQSWQRALALASVPGTGLTFCNTTCYDVAGNVVVAGSFGGTLTLGSFTLNSAGNRDIFVARLNPAGQWVQAVRAGGEGDDGASALLLLPSGELAVGGGINGTSVTFGSRTLSTSNGKSDAFVARLNPAGEWTQVVQAGSYGDEGISALTLDAAGQIVTAGSFDSDAVTFGSFTVTRTPSDPRASIYPDLFAARLNPAGQWTQAISCQGSFYESVTSLAAYPDGSVLVAGQYGGTFTMGNVRFTDASTPFSNIFLGRLGMDGKWSEATSLGGPNTESIGQMALDAAGNVTVVGSFRSPKLTIGGTTLVNADPANTDTGYSNTSDIFVARRNTAGQWTQAVRAGGLGNEENPRLVLGANGAVTVAGSFSSPSLALGAFTLTNAAAPDPTADIFVAQLDAAGTWVSALGAGGADKQFVNALVADGRGGGVMVGYSQGPTVTFGSTTVGSSNSFYGLVAQFNGVVSATKATAPAEVFTLVPNPAITQARLIWPQATAAPRSVQLLDGLGREVRRQLLPARATTATLDVAGLAPGLYLVRCGAAVTRLVVE</sequence>
<reference evidence="2 3" key="1">
    <citation type="submission" date="2017-11" db="EMBL/GenBank/DDBJ databases">
        <title>Genomic Encyclopedia of Archaeal and Bacterial Type Strains, Phase II (KMG-II): From Individual Species to Whole Genera.</title>
        <authorList>
            <person name="Goeker M."/>
        </authorList>
    </citation>
    <scope>NUCLEOTIDE SEQUENCE [LARGE SCALE GENOMIC DNA]</scope>
    <source>
        <strain evidence="2 3">DSM 11115</strain>
    </source>
</reference>
<evidence type="ECO:0000313" key="3">
    <source>
        <dbReference type="Proteomes" id="UP000228535"/>
    </source>
</evidence>
<accession>A0A2M9B594</accession>
<gene>
    <name evidence="2" type="ORF">CLV45_3777</name>
</gene>
<evidence type="ECO:0000313" key="2">
    <source>
        <dbReference type="EMBL" id="PJJ53119.1"/>
    </source>
</evidence>
<dbReference type="Proteomes" id="UP000228535">
    <property type="component" value="Unassembled WGS sequence"/>
</dbReference>
<dbReference type="AlphaFoldDB" id="A0A2M9B594"/>
<proteinExistence type="predicted"/>
<dbReference type="SUPFAM" id="SSF101898">
    <property type="entry name" value="NHL repeat"/>
    <property type="match status" value="1"/>
</dbReference>
<dbReference type="PANTHER" id="PTHR35580:SF1">
    <property type="entry name" value="PHYTASE-LIKE DOMAIN-CONTAINING PROTEIN"/>
    <property type="match status" value="1"/>
</dbReference>
<feature type="signal peptide" evidence="1">
    <location>
        <begin position="1"/>
        <end position="26"/>
    </location>
</feature>
<name>A0A2M9B594_9BACT</name>
<organism evidence="2 3">
    <name type="scientific">Hymenobacter chitinivorans DSM 11115</name>
    <dbReference type="NCBI Taxonomy" id="1121954"/>
    <lineage>
        <taxon>Bacteria</taxon>
        <taxon>Pseudomonadati</taxon>
        <taxon>Bacteroidota</taxon>
        <taxon>Cytophagia</taxon>
        <taxon>Cytophagales</taxon>
        <taxon>Hymenobacteraceae</taxon>
        <taxon>Hymenobacter</taxon>
    </lineage>
</organism>
<evidence type="ECO:0000256" key="1">
    <source>
        <dbReference type="SAM" id="SignalP"/>
    </source>
</evidence>
<keyword evidence="1" id="KW-0732">Signal</keyword>
<feature type="chain" id="PRO_5014857573" description="Secreted protein (Por secretion system target)" evidence="1">
    <location>
        <begin position="27"/>
        <end position="571"/>
    </location>
</feature>
<evidence type="ECO:0008006" key="4">
    <source>
        <dbReference type="Google" id="ProtNLM"/>
    </source>
</evidence>
<comment type="caution">
    <text evidence="2">The sequence shown here is derived from an EMBL/GenBank/DDBJ whole genome shotgun (WGS) entry which is preliminary data.</text>
</comment>